<dbReference type="SUPFAM" id="SSF48498">
    <property type="entry name" value="Tetracyclin repressor-like, C-terminal domain"/>
    <property type="match status" value="1"/>
</dbReference>
<dbReference type="InterPro" id="IPR001647">
    <property type="entry name" value="HTH_TetR"/>
</dbReference>
<gene>
    <name evidence="6" type="ORF">ACFSXZ_02585</name>
</gene>
<evidence type="ECO:0000256" key="1">
    <source>
        <dbReference type="ARBA" id="ARBA00023015"/>
    </source>
</evidence>
<comment type="caution">
    <text evidence="6">The sequence shown here is derived from an EMBL/GenBank/DDBJ whole genome shotgun (WGS) entry which is preliminary data.</text>
</comment>
<sequence length="189" mass="20688">MARPADPERRGKTLARATDYVLEHGLAGLSLRPLATALGTSTRMLLYDFGSKEQLVSAILAEARRREAALLTDASAVESGRELLLGVWSWISASERRPFLRLFFETYLDAITHPESYSAEGKAMVTDWLNTFATALAPGGDDPVAATLVIAVIRGLLLDQLATGDQDRVDAALDRFADLLYAPPRTRER</sequence>
<evidence type="ECO:0000259" key="5">
    <source>
        <dbReference type="PROSITE" id="PS50977"/>
    </source>
</evidence>
<dbReference type="EMBL" id="JBHUKR010000004">
    <property type="protein sequence ID" value="MFD2415208.1"/>
    <property type="molecule type" value="Genomic_DNA"/>
</dbReference>
<dbReference type="PROSITE" id="PS50977">
    <property type="entry name" value="HTH_TETR_2"/>
    <property type="match status" value="1"/>
</dbReference>
<dbReference type="Gene3D" id="1.10.357.10">
    <property type="entry name" value="Tetracycline Repressor, domain 2"/>
    <property type="match status" value="1"/>
</dbReference>
<keyword evidence="1" id="KW-0805">Transcription regulation</keyword>
<keyword evidence="2 4" id="KW-0238">DNA-binding</keyword>
<dbReference type="PANTHER" id="PTHR47506:SF6">
    <property type="entry name" value="HTH-TYPE TRANSCRIPTIONAL REPRESSOR NEMR"/>
    <property type="match status" value="1"/>
</dbReference>
<organism evidence="6 7">
    <name type="scientific">Amycolatopsis pigmentata</name>
    <dbReference type="NCBI Taxonomy" id="450801"/>
    <lineage>
        <taxon>Bacteria</taxon>
        <taxon>Bacillati</taxon>
        <taxon>Actinomycetota</taxon>
        <taxon>Actinomycetes</taxon>
        <taxon>Pseudonocardiales</taxon>
        <taxon>Pseudonocardiaceae</taxon>
        <taxon>Amycolatopsis</taxon>
    </lineage>
</organism>
<keyword evidence="3" id="KW-0804">Transcription</keyword>
<evidence type="ECO:0000313" key="6">
    <source>
        <dbReference type="EMBL" id="MFD2415208.1"/>
    </source>
</evidence>
<keyword evidence="7" id="KW-1185">Reference proteome</keyword>
<evidence type="ECO:0000313" key="7">
    <source>
        <dbReference type="Proteomes" id="UP001597417"/>
    </source>
</evidence>
<reference evidence="7" key="1">
    <citation type="journal article" date="2019" name="Int. J. Syst. Evol. Microbiol.">
        <title>The Global Catalogue of Microorganisms (GCM) 10K type strain sequencing project: providing services to taxonomists for standard genome sequencing and annotation.</title>
        <authorList>
            <consortium name="The Broad Institute Genomics Platform"/>
            <consortium name="The Broad Institute Genome Sequencing Center for Infectious Disease"/>
            <person name="Wu L."/>
            <person name="Ma J."/>
        </authorList>
    </citation>
    <scope>NUCLEOTIDE SEQUENCE [LARGE SCALE GENOMIC DNA]</scope>
    <source>
        <strain evidence="7">CGMCC 4.7645</strain>
    </source>
</reference>
<dbReference type="InterPro" id="IPR036271">
    <property type="entry name" value="Tet_transcr_reg_TetR-rel_C_sf"/>
</dbReference>
<accession>A0ABW5FJQ1</accession>
<dbReference type="Proteomes" id="UP001597417">
    <property type="component" value="Unassembled WGS sequence"/>
</dbReference>
<protein>
    <submittedName>
        <fullName evidence="6">TetR/AcrR family transcriptional regulator</fullName>
    </submittedName>
</protein>
<feature type="domain" description="HTH tetR-type" evidence="5">
    <location>
        <begin position="7"/>
        <end position="67"/>
    </location>
</feature>
<dbReference type="RefSeq" id="WP_378260804.1">
    <property type="nucleotide sequence ID" value="NZ_JBHUKR010000004.1"/>
</dbReference>
<dbReference type="Pfam" id="PF00440">
    <property type="entry name" value="TetR_N"/>
    <property type="match status" value="1"/>
</dbReference>
<evidence type="ECO:0000256" key="2">
    <source>
        <dbReference type="ARBA" id="ARBA00023125"/>
    </source>
</evidence>
<evidence type="ECO:0000256" key="4">
    <source>
        <dbReference type="PROSITE-ProRule" id="PRU00335"/>
    </source>
</evidence>
<dbReference type="PANTHER" id="PTHR47506">
    <property type="entry name" value="TRANSCRIPTIONAL REGULATORY PROTEIN"/>
    <property type="match status" value="1"/>
</dbReference>
<dbReference type="InterPro" id="IPR009057">
    <property type="entry name" value="Homeodomain-like_sf"/>
</dbReference>
<name>A0ABW5FJQ1_9PSEU</name>
<dbReference type="SUPFAM" id="SSF46689">
    <property type="entry name" value="Homeodomain-like"/>
    <property type="match status" value="1"/>
</dbReference>
<evidence type="ECO:0000256" key="3">
    <source>
        <dbReference type="ARBA" id="ARBA00023163"/>
    </source>
</evidence>
<feature type="DNA-binding region" description="H-T-H motif" evidence="4">
    <location>
        <begin position="30"/>
        <end position="49"/>
    </location>
</feature>
<proteinExistence type="predicted"/>